<evidence type="ECO:0000256" key="5">
    <source>
        <dbReference type="ARBA" id="ARBA00022727"/>
    </source>
</evidence>
<dbReference type="HAMAP" id="MF_00165">
    <property type="entry name" value="Thymidylate_kinase"/>
    <property type="match status" value="1"/>
</dbReference>
<dbReference type="EC" id="2.7.4.9" evidence="2 12"/>
<dbReference type="NCBIfam" id="TIGR00041">
    <property type="entry name" value="DTMP_kinase"/>
    <property type="match status" value="1"/>
</dbReference>
<evidence type="ECO:0000256" key="7">
    <source>
        <dbReference type="ARBA" id="ARBA00022777"/>
    </source>
</evidence>
<keyword evidence="4 12" id="KW-0808">Transferase</keyword>
<feature type="domain" description="Thymidylate kinase-like" evidence="13">
    <location>
        <begin position="8"/>
        <end position="200"/>
    </location>
</feature>
<dbReference type="InterPro" id="IPR027417">
    <property type="entry name" value="P-loop_NTPase"/>
</dbReference>
<evidence type="ECO:0000259" key="13">
    <source>
        <dbReference type="Pfam" id="PF02223"/>
    </source>
</evidence>
<dbReference type="GO" id="GO:0005829">
    <property type="term" value="C:cytosol"/>
    <property type="evidence" value="ECO:0007669"/>
    <property type="project" value="TreeGrafter"/>
</dbReference>
<evidence type="ECO:0000256" key="11">
    <source>
        <dbReference type="ARBA" id="ARBA00057735"/>
    </source>
</evidence>
<dbReference type="SUPFAM" id="SSF52540">
    <property type="entry name" value="P-loop containing nucleoside triphosphate hydrolases"/>
    <property type="match status" value="1"/>
</dbReference>
<accession>D5EQG2</accession>
<evidence type="ECO:0000256" key="10">
    <source>
        <dbReference type="ARBA" id="ARBA00048743"/>
    </source>
</evidence>
<dbReference type="GO" id="GO:0006233">
    <property type="term" value="P:dTDP biosynthetic process"/>
    <property type="evidence" value="ECO:0007669"/>
    <property type="project" value="InterPro"/>
</dbReference>
<protein>
    <recommendedName>
        <fullName evidence="3 12">Thymidylate kinase</fullName>
        <ecNumber evidence="2 12">2.7.4.9</ecNumber>
    </recommendedName>
    <alternativeName>
        <fullName evidence="9 12">dTMP kinase</fullName>
    </alternativeName>
</protein>
<keyword evidence="6 12" id="KW-0547">Nucleotide-binding</keyword>
<comment type="function">
    <text evidence="11 12">Phosphorylation of dTMP to form dTDP in both de novo and salvage pathways of dTTP synthesis.</text>
</comment>
<dbReference type="CDD" id="cd01672">
    <property type="entry name" value="TMPK"/>
    <property type="match status" value="1"/>
</dbReference>
<dbReference type="InterPro" id="IPR039430">
    <property type="entry name" value="Thymidylate_kin-like_dom"/>
</dbReference>
<evidence type="ECO:0000313" key="15">
    <source>
        <dbReference type="Proteomes" id="UP000000925"/>
    </source>
</evidence>
<keyword evidence="15" id="KW-1185">Reference proteome</keyword>
<dbReference type="PROSITE" id="PS01331">
    <property type="entry name" value="THYMIDYLATE_KINASE"/>
    <property type="match status" value="1"/>
</dbReference>
<dbReference type="FunFam" id="3.40.50.300:FF:000225">
    <property type="entry name" value="Thymidylate kinase"/>
    <property type="match status" value="1"/>
</dbReference>
<dbReference type="eggNOG" id="COG0125">
    <property type="taxonomic scope" value="Bacteria"/>
</dbReference>
<dbReference type="PANTHER" id="PTHR10344:SF4">
    <property type="entry name" value="UMP-CMP KINASE 2, MITOCHONDRIAL"/>
    <property type="match status" value="1"/>
</dbReference>
<keyword evidence="8 12" id="KW-0067">ATP-binding</keyword>
<dbReference type="OrthoDB" id="9774907at2"/>
<dbReference type="GO" id="GO:0006235">
    <property type="term" value="P:dTTP biosynthetic process"/>
    <property type="evidence" value="ECO:0007669"/>
    <property type="project" value="UniProtKB-UniRule"/>
</dbReference>
<organism evidence="14 15">
    <name type="scientific">Coraliomargarita akajimensis (strain DSM 45221 / IAM 15411 / JCM 23193 / KCTC 12865 / 04OKA010-24)</name>
    <dbReference type="NCBI Taxonomy" id="583355"/>
    <lineage>
        <taxon>Bacteria</taxon>
        <taxon>Pseudomonadati</taxon>
        <taxon>Verrucomicrobiota</taxon>
        <taxon>Opitutia</taxon>
        <taxon>Puniceicoccales</taxon>
        <taxon>Coraliomargaritaceae</taxon>
        <taxon>Coraliomargarita</taxon>
    </lineage>
</organism>
<dbReference type="RefSeq" id="WP_013044498.1">
    <property type="nucleotide sequence ID" value="NC_014008.1"/>
</dbReference>
<sequence length="209" mass="22916">MDGLFISFEGSEGCGKSTQIRALASRLEAEGIDVVRTREPGGTPLSEAIRNLLQHDEAGEGMCAEAELLLFAAARAQLTREVIAPARRAGKAVLSDRFMDSTTVYQGVARALAHDDVAAINQFAVGTHKPDLTILIDLDPEVGLQRVKARSGGQLDRMEREALDFFQAVRQGYLALAEQESKRFLVLDGNHTIEALEQEIWNAVRQRLT</sequence>
<dbReference type="KEGG" id="caa:Caka_2761"/>
<proteinExistence type="inferred from homology"/>
<dbReference type="GO" id="GO:0005524">
    <property type="term" value="F:ATP binding"/>
    <property type="evidence" value="ECO:0007669"/>
    <property type="project" value="UniProtKB-UniRule"/>
</dbReference>
<reference evidence="14 15" key="1">
    <citation type="journal article" date="2010" name="Stand. Genomic Sci.">
        <title>Complete genome sequence of Coraliomargarita akajimensis type strain (04OKA010-24).</title>
        <authorList>
            <person name="Mavromatis K."/>
            <person name="Abt B."/>
            <person name="Brambilla E."/>
            <person name="Lapidus A."/>
            <person name="Copeland A."/>
            <person name="Deshpande S."/>
            <person name="Nolan M."/>
            <person name="Lucas S."/>
            <person name="Tice H."/>
            <person name="Cheng J.F."/>
            <person name="Han C."/>
            <person name="Detter J.C."/>
            <person name="Woyke T."/>
            <person name="Goodwin L."/>
            <person name="Pitluck S."/>
            <person name="Held B."/>
            <person name="Brettin T."/>
            <person name="Tapia R."/>
            <person name="Ivanova N."/>
            <person name="Mikhailova N."/>
            <person name="Pati A."/>
            <person name="Liolios K."/>
            <person name="Chen A."/>
            <person name="Palaniappan K."/>
            <person name="Land M."/>
            <person name="Hauser L."/>
            <person name="Chang Y.J."/>
            <person name="Jeffries C.D."/>
            <person name="Rohde M."/>
            <person name="Goker M."/>
            <person name="Bristow J."/>
            <person name="Eisen J.A."/>
            <person name="Markowitz V."/>
            <person name="Hugenholtz P."/>
            <person name="Klenk H.P."/>
            <person name="Kyrpides N.C."/>
        </authorList>
    </citation>
    <scope>NUCLEOTIDE SEQUENCE [LARGE SCALE GENOMIC DNA]</scope>
    <source>
        <strain evidence="15">DSM 45221 / IAM 15411 / JCM 23193 / KCTC 12865</strain>
    </source>
</reference>
<evidence type="ECO:0000256" key="1">
    <source>
        <dbReference type="ARBA" id="ARBA00009776"/>
    </source>
</evidence>
<dbReference type="Proteomes" id="UP000000925">
    <property type="component" value="Chromosome"/>
</dbReference>
<evidence type="ECO:0000313" key="14">
    <source>
        <dbReference type="EMBL" id="ADE55776.1"/>
    </source>
</evidence>
<keyword evidence="7 12" id="KW-0418">Kinase</keyword>
<name>D5EQG2_CORAD</name>
<feature type="binding site" evidence="12">
    <location>
        <begin position="10"/>
        <end position="17"/>
    </location>
    <ligand>
        <name>ATP</name>
        <dbReference type="ChEBI" id="CHEBI:30616"/>
    </ligand>
</feature>
<evidence type="ECO:0000256" key="2">
    <source>
        <dbReference type="ARBA" id="ARBA00012980"/>
    </source>
</evidence>
<dbReference type="STRING" id="583355.Caka_2761"/>
<dbReference type="HOGENOM" id="CLU_049131_0_1_0"/>
<gene>
    <name evidence="12" type="primary">tmk</name>
    <name evidence="14" type="ordered locus">Caka_2761</name>
</gene>
<evidence type="ECO:0000256" key="12">
    <source>
        <dbReference type="HAMAP-Rule" id="MF_00165"/>
    </source>
</evidence>
<comment type="catalytic activity">
    <reaction evidence="10 12">
        <text>dTMP + ATP = dTDP + ADP</text>
        <dbReference type="Rhea" id="RHEA:13517"/>
        <dbReference type="ChEBI" id="CHEBI:30616"/>
        <dbReference type="ChEBI" id="CHEBI:58369"/>
        <dbReference type="ChEBI" id="CHEBI:63528"/>
        <dbReference type="ChEBI" id="CHEBI:456216"/>
        <dbReference type="EC" id="2.7.4.9"/>
    </reaction>
</comment>
<dbReference type="Pfam" id="PF02223">
    <property type="entry name" value="Thymidylate_kin"/>
    <property type="match status" value="1"/>
</dbReference>
<dbReference type="GO" id="GO:0004798">
    <property type="term" value="F:dTMP kinase activity"/>
    <property type="evidence" value="ECO:0007669"/>
    <property type="project" value="UniProtKB-UniRule"/>
</dbReference>
<dbReference type="AlphaFoldDB" id="D5EQG2"/>
<evidence type="ECO:0000256" key="3">
    <source>
        <dbReference type="ARBA" id="ARBA00017144"/>
    </source>
</evidence>
<evidence type="ECO:0000256" key="8">
    <source>
        <dbReference type="ARBA" id="ARBA00022840"/>
    </source>
</evidence>
<dbReference type="InterPro" id="IPR018094">
    <property type="entry name" value="Thymidylate_kinase"/>
</dbReference>
<dbReference type="InterPro" id="IPR018095">
    <property type="entry name" value="Thymidylate_kin_CS"/>
</dbReference>
<keyword evidence="5 12" id="KW-0545">Nucleotide biosynthesis</keyword>
<dbReference type="GO" id="GO:0006227">
    <property type="term" value="P:dUDP biosynthetic process"/>
    <property type="evidence" value="ECO:0007669"/>
    <property type="project" value="TreeGrafter"/>
</dbReference>
<dbReference type="Gene3D" id="3.40.50.300">
    <property type="entry name" value="P-loop containing nucleotide triphosphate hydrolases"/>
    <property type="match status" value="1"/>
</dbReference>
<dbReference type="PANTHER" id="PTHR10344">
    <property type="entry name" value="THYMIDYLATE KINASE"/>
    <property type="match status" value="1"/>
</dbReference>
<evidence type="ECO:0000256" key="9">
    <source>
        <dbReference type="ARBA" id="ARBA00029962"/>
    </source>
</evidence>
<evidence type="ECO:0000256" key="6">
    <source>
        <dbReference type="ARBA" id="ARBA00022741"/>
    </source>
</evidence>
<dbReference type="EMBL" id="CP001998">
    <property type="protein sequence ID" value="ADE55776.1"/>
    <property type="molecule type" value="Genomic_DNA"/>
</dbReference>
<comment type="similarity">
    <text evidence="1 12">Belongs to the thymidylate kinase family.</text>
</comment>
<evidence type="ECO:0000256" key="4">
    <source>
        <dbReference type="ARBA" id="ARBA00022679"/>
    </source>
</evidence>